<gene>
    <name evidence="2" type="ORF">V1479_14430</name>
</gene>
<dbReference type="PANTHER" id="PTHR48207:SF3">
    <property type="entry name" value="SUCCINATE--HYDROXYMETHYLGLUTARATE COA-TRANSFERASE"/>
    <property type="match status" value="1"/>
</dbReference>
<dbReference type="Gene3D" id="3.30.1540.10">
    <property type="entry name" value="formyl-coa transferase, domain 3"/>
    <property type="match status" value="1"/>
</dbReference>
<reference evidence="2 3" key="1">
    <citation type="submission" date="2024-01" db="EMBL/GenBank/DDBJ databases">
        <title>New evidence supports the origin of RcGTA from prophage.</title>
        <authorList>
            <person name="Xu Y."/>
            <person name="Liu B."/>
            <person name="Chen F."/>
        </authorList>
    </citation>
    <scope>NUCLEOTIDE SEQUENCE [LARGE SCALE GENOMIC DNA]</scope>
    <source>
        <strain evidence="2 3">CBW1107-2</strain>
    </source>
</reference>
<dbReference type="EMBL" id="JAZHFV010000004">
    <property type="protein sequence ID" value="MEX4008506.1"/>
    <property type="molecule type" value="Genomic_DNA"/>
</dbReference>
<proteinExistence type="predicted"/>
<evidence type="ECO:0000256" key="1">
    <source>
        <dbReference type="ARBA" id="ARBA00022679"/>
    </source>
</evidence>
<evidence type="ECO:0000313" key="2">
    <source>
        <dbReference type="EMBL" id="MEX4008506.1"/>
    </source>
</evidence>
<organism evidence="2 3">
    <name type="scientific">Neoaquamicrobium sediminum</name>
    <dbReference type="NCBI Taxonomy" id="1849104"/>
    <lineage>
        <taxon>Bacteria</taxon>
        <taxon>Pseudomonadati</taxon>
        <taxon>Pseudomonadota</taxon>
        <taxon>Alphaproteobacteria</taxon>
        <taxon>Hyphomicrobiales</taxon>
        <taxon>Phyllobacteriaceae</taxon>
        <taxon>Neoaquamicrobium</taxon>
    </lineage>
</organism>
<dbReference type="InterPro" id="IPR023606">
    <property type="entry name" value="CoA-Trfase_III_dom_1_sf"/>
</dbReference>
<dbReference type="Pfam" id="PF02515">
    <property type="entry name" value="CoA_transf_3"/>
    <property type="match status" value="1"/>
</dbReference>
<dbReference type="InterPro" id="IPR044855">
    <property type="entry name" value="CoA-Trfase_III_dom3_sf"/>
</dbReference>
<keyword evidence="1 2" id="KW-0808">Transferase</keyword>
<protein>
    <submittedName>
        <fullName evidence="2">CoA transferase</fullName>
        <ecNumber evidence="2">2.8.3.-</ecNumber>
    </submittedName>
</protein>
<comment type="caution">
    <text evidence="2">The sequence shown here is derived from an EMBL/GenBank/DDBJ whole genome shotgun (WGS) entry which is preliminary data.</text>
</comment>
<dbReference type="SUPFAM" id="SSF89796">
    <property type="entry name" value="CoA-transferase family III (CaiB/BaiF)"/>
    <property type="match status" value="1"/>
</dbReference>
<dbReference type="PANTHER" id="PTHR48207">
    <property type="entry name" value="SUCCINATE--HYDROXYMETHYLGLUTARATE COA-TRANSFERASE"/>
    <property type="match status" value="1"/>
</dbReference>
<dbReference type="InterPro" id="IPR050483">
    <property type="entry name" value="CoA-transferase_III_domain"/>
</dbReference>
<name>A0ABV3WV18_9HYPH</name>
<sequence length="404" mass="43785">MSDDRPLAGVRILDLTWVGAGPFCTKVLADFGAEVVKVESARRPDQLRKAEPLVGSRSIEESGYFANRNAGKLSVSVDLKHPQARGVVLAMAARSDVVINSFSFGVMERLGLEYEDMKSARPDIICLSMPLAGRDGPYRDFVGYGMNIAALVGLMAMGALPARWPVGTGTNFPDHLPNPLHAAFAILAALAYRRRTGLGQEIVLSQIESTLAPFADDILEWGANGNVPSGAHDDPQAAPHGLFPCRGEDRWIALSVTGNAAFERFSRVIERPELATDPRFADHPIRRARAAELDAIVSQWSRRHEPRAAVELLQAAGIAAGVVQNAADLVDHDPHLAARGFWQRLDHPVMGKTLYHGVPARIEGIDSGYRSSAPLLGQHNDELPRLSGLSRERIAALKNEGGLR</sequence>
<accession>A0ABV3WV18</accession>
<dbReference type="InterPro" id="IPR003673">
    <property type="entry name" value="CoA-Trfase_fam_III"/>
</dbReference>
<evidence type="ECO:0000313" key="3">
    <source>
        <dbReference type="Proteomes" id="UP001559025"/>
    </source>
</evidence>
<dbReference type="EC" id="2.8.3.-" evidence="2"/>
<dbReference type="GO" id="GO:0016740">
    <property type="term" value="F:transferase activity"/>
    <property type="evidence" value="ECO:0007669"/>
    <property type="project" value="UniProtKB-KW"/>
</dbReference>
<dbReference type="Proteomes" id="UP001559025">
    <property type="component" value="Unassembled WGS sequence"/>
</dbReference>
<dbReference type="Gene3D" id="3.40.50.10540">
    <property type="entry name" value="Crotonobetainyl-coa:carnitine coa-transferase, domain 1"/>
    <property type="match status" value="1"/>
</dbReference>
<keyword evidence="3" id="KW-1185">Reference proteome</keyword>
<dbReference type="RefSeq" id="WP_368803515.1">
    <property type="nucleotide sequence ID" value="NZ_JAZHFV010000004.1"/>
</dbReference>